<dbReference type="AlphaFoldDB" id="A0A175A127"/>
<dbReference type="GO" id="GO:0016853">
    <property type="term" value="F:isomerase activity"/>
    <property type="evidence" value="ECO:0007669"/>
    <property type="project" value="UniProtKB-KW"/>
</dbReference>
<dbReference type="STRING" id="39492.ERS852540_02437"/>
<evidence type="ECO:0000313" key="2">
    <source>
        <dbReference type="EMBL" id="CUQ92002.1"/>
    </source>
</evidence>
<protein>
    <submittedName>
        <fullName evidence="2">Xylose isomerase-like TIM barrel</fullName>
    </submittedName>
</protein>
<evidence type="ECO:0000313" key="3">
    <source>
        <dbReference type="Proteomes" id="UP000095662"/>
    </source>
</evidence>
<dbReference type="InterPro" id="IPR036237">
    <property type="entry name" value="Xyl_isomerase-like_sf"/>
</dbReference>
<dbReference type="Pfam" id="PF01261">
    <property type="entry name" value="AP_endonuc_2"/>
    <property type="match status" value="1"/>
</dbReference>
<dbReference type="InterPro" id="IPR013022">
    <property type="entry name" value="Xyl_isomerase-like_TIM-brl"/>
</dbReference>
<dbReference type="OrthoDB" id="9815124at2"/>
<name>A0A175A127_9FIRM</name>
<evidence type="ECO:0000259" key="1">
    <source>
        <dbReference type="Pfam" id="PF01261"/>
    </source>
</evidence>
<keyword evidence="2" id="KW-0413">Isomerase</keyword>
<gene>
    <name evidence="2" type="ORF">ERS852540_02437</name>
</gene>
<proteinExistence type="predicted"/>
<dbReference type="EMBL" id="CZBY01000028">
    <property type="protein sequence ID" value="CUQ92002.1"/>
    <property type="molecule type" value="Genomic_DNA"/>
</dbReference>
<dbReference type="Proteomes" id="UP000095662">
    <property type="component" value="Unassembled WGS sequence"/>
</dbReference>
<sequence length="199" mass="21829">MRFRLVAFTDEAAPDLAGQIEAMQENGVELLEIRGVDGQNIDGISATKAKVIRKMLGFSGLAVWSLGSPFGKIGINDDFAPHLDSFKHSLELADILGAKHICLFSFYGTSDIVPVLERLNAFIEAAKGTDIVLCHENEKGIYGDMTAKCLEIYKALPQLRAVFDPANFIQCGQDTIEAWESSRPMLSICTSRTLFPMAQ</sequence>
<feature type="domain" description="Xylose isomerase-like TIM barrel" evidence="1">
    <location>
        <begin position="21"/>
        <end position="177"/>
    </location>
</feature>
<dbReference type="Gene3D" id="3.20.20.150">
    <property type="entry name" value="Divalent-metal-dependent TIM barrel enzymes"/>
    <property type="match status" value="1"/>
</dbReference>
<organism evidence="2 3">
    <name type="scientific">[Eubacterium] siraeum</name>
    <dbReference type="NCBI Taxonomy" id="39492"/>
    <lineage>
        <taxon>Bacteria</taxon>
        <taxon>Bacillati</taxon>
        <taxon>Bacillota</taxon>
        <taxon>Clostridia</taxon>
        <taxon>Eubacteriales</taxon>
        <taxon>Oscillospiraceae</taxon>
        <taxon>Oscillospiraceae incertae sedis</taxon>
    </lineage>
</organism>
<accession>A0A175A127</accession>
<dbReference type="SUPFAM" id="SSF51658">
    <property type="entry name" value="Xylose isomerase-like"/>
    <property type="match status" value="1"/>
</dbReference>
<reference evidence="2 3" key="1">
    <citation type="submission" date="2015-09" db="EMBL/GenBank/DDBJ databases">
        <authorList>
            <consortium name="Pathogen Informatics"/>
        </authorList>
    </citation>
    <scope>NUCLEOTIDE SEQUENCE [LARGE SCALE GENOMIC DNA]</scope>
    <source>
        <strain evidence="2 3">2789STDY5834928</strain>
    </source>
</reference>